<dbReference type="GeneID" id="69116786"/>
<evidence type="ECO:0000313" key="1">
    <source>
        <dbReference type="EMBL" id="MFC3477289.1"/>
    </source>
</evidence>
<evidence type="ECO:0000313" key="2">
    <source>
        <dbReference type="Proteomes" id="UP001595660"/>
    </source>
</evidence>
<dbReference type="AlphaFoldDB" id="A0ABD5NE10"/>
<dbReference type="EMBL" id="JBHRWN010000002">
    <property type="protein sequence ID" value="MFC3477289.1"/>
    <property type="molecule type" value="Genomic_DNA"/>
</dbReference>
<reference evidence="1 2" key="1">
    <citation type="journal article" date="2019" name="Int. J. Syst. Evol. Microbiol.">
        <title>The Global Catalogue of Microorganisms (GCM) 10K type strain sequencing project: providing services to taxonomists for standard genome sequencing and annotation.</title>
        <authorList>
            <consortium name="The Broad Institute Genomics Platform"/>
            <consortium name="The Broad Institute Genome Sequencing Center for Infectious Disease"/>
            <person name="Wu L."/>
            <person name="Ma J."/>
        </authorList>
    </citation>
    <scope>NUCLEOTIDE SEQUENCE [LARGE SCALE GENOMIC DNA]</scope>
    <source>
        <strain evidence="1 2">CGMCC 1.12562</strain>
    </source>
</reference>
<sequence length="106" mass="10667">MKAIVVGSDAGIADALEAEGVEVTRLEGVASGERLEDAGVADADLLVVTDVGEATAIPVAREHNPDLKTVAYTGDGVPEFVKGVLDLTVDPALLDAAAVAEELVGA</sequence>
<organism evidence="1 2">
    <name type="scientific">Halobacterium litoreum</name>
    <dbReference type="NCBI Taxonomy" id="2039234"/>
    <lineage>
        <taxon>Archaea</taxon>
        <taxon>Methanobacteriati</taxon>
        <taxon>Methanobacteriota</taxon>
        <taxon>Stenosarchaea group</taxon>
        <taxon>Halobacteria</taxon>
        <taxon>Halobacteriales</taxon>
        <taxon>Halobacteriaceae</taxon>
        <taxon>Halobacterium</taxon>
    </lineage>
</organism>
<dbReference type="Proteomes" id="UP001595660">
    <property type="component" value="Unassembled WGS sequence"/>
</dbReference>
<name>A0ABD5NE10_9EURY</name>
<gene>
    <name evidence="1" type="ORF">ACFOKC_06075</name>
</gene>
<protein>
    <submittedName>
        <fullName evidence="1">CTP synthetase</fullName>
    </submittedName>
</protein>
<comment type="caution">
    <text evidence="1">The sequence shown here is derived from an EMBL/GenBank/DDBJ whole genome shotgun (WGS) entry which is preliminary data.</text>
</comment>
<dbReference type="RefSeq" id="WP_232571579.1">
    <property type="nucleotide sequence ID" value="NZ_CP089466.1"/>
</dbReference>
<dbReference type="InterPro" id="IPR055550">
    <property type="entry name" value="DUF7126"/>
</dbReference>
<dbReference type="Pfam" id="PF23443">
    <property type="entry name" value="DUF7126"/>
    <property type="match status" value="1"/>
</dbReference>
<accession>A0ABD5NE10</accession>
<keyword evidence="2" id="KW-1185">Reference proteome</keyword>
<proteinExistence type="predicted"/>